<evidence type="ECO:0000256" key="8">
    <source>
        <dbReference type="RuleBase" id="RU363032"/>
    </source>
</evidence>
<dbReference type="GO" id="GO:0043190">
    <property type="term" value="C:ATP-binding cassette (ABC) transporter complex"/>
    <property type="evidence" value="ECO:0007669"/>
    <property type="project" value="InterPro"/>
</dbReference>
<dbReference type="EMBL" id="JAAGWE010000012">
    <property type="protein sequence ID" value="NEM05870.1"/>
    <property type="molecule type" value="Genomic_DNA"/>
</dbReference>
<evidence type="ECO:0000256" key="6">
    <source>
        <dbReference type="ARBA" id="ARBA00022989"/>
    </source>
</evidence>
<evidence type="ECO:0000313" key="11">
    <source>
        <dbReference type="Proteomes" id="UP000471126"/>
    </source>
</evidence>
<dbReference type="GO" id="GO:0006865">
    <property type="term" value="P:amino acid transport"/>
    <property type="evidence" value="ECO:0007669"/>
    <property type="project" value="UniProtKB-KW"/>
</dbReference>
<name>A0A6P0GF55_9ACTN</name>
<feature type="transmembrane region" description="Helical" evidence="8">
    <location>
        <begin position="141"/>
        <end position="165"/>
    </location>
</feature>
<evidence type="ECO:0000256" key="1">
    <source>
        <dbReference type="ARBA" id="ARBA00004651"/>
    </source>
</evidence>
<evidence type="ECO:0000256" key="4">
    <source>
        <dbReference type="ARBA" id="ARBA00022692"/>
    </source>
</evidence>
<dbReference type="PANTHER" id="PTHR30614">
    <property type="entry name" value="MEMBRANE COMPONENT OF AMINO ACID ABC TRANSPORTER"/>
    <property type="match status" value="1"/>
</dbReference>
<keyword evidence="5" id="KW-0029">Amino-acid transport</keyword>
<dbReference type="InterPro" id="IPR043429">
    <property type="entry name" value="ArtM/GltK/GlnP/TcyL/YhdX-like"/>
</dbReference>
<dbReference type="SUPFAM" id="SSF161098">
    <property type="entry name" value="MetI-like"/>
    <property type="match status" value="1"/>
</dbReference>
<keyword evidence="2 8" id="KW-0813">Transport</keyword>
<organism evidence="10 11">
    <name type="scientific">Geodermatophilus normandii</name>
    <dbReference type="NCBI Taxonomy" id="1137989"/>
    <lineage>
        <taxon>Bacteria</taxon>
        <taxon>Bacillati</taxon>
        <taxon>Actinomycetota</taxon>
        <taxon>Actinomycetes</taxon>
        <taxon>Geodermatophilales</taxon>
        <taxon>Geodermatophilaceae</taxon>
        <taxon>Geodermatophilus</taxon>
    </lineage>
</organism>
<feature type="domain" description="ABC transmembrane type-1" evidence="9">
    <location>
        <begin position="16"/>
        <end position="204"/>
    </location>
</feature>
<dbReference type="InterPro" id="IPR010065">
    <property type="entry name" value="AA_ABC_transptr_permease_3TM"/>
</dbReference>
<comment type="similarity">
    <text evidence="8">Belongs to the binding-protein-dependent transport system permease family.</text>
</comment>
<keyword evidence="6 8" id="KW-1133">Transmembrane helix</keyword>
<comment type="subcellular location">
    <subcellularLocation>
        <location evidence="1 8">Cell membrane</location>
        <topology evidence="1 8">Multi-pass membrane protein</topology>
    </subcellularLocation>
</comment>
<dbReference type="PANTHER" id="PTHR30614:SF0">
    <property type="entry name" value="L-CYSTINE TRANSPORT SYSTEM PERMEASE PROTEIN TCYL"/>
    <property type="match status" value="1"/>
</dbReference>
<proteinExistence type="inferred from homology"/>
<evidence type="ECO:0000256" key="2">
    <source>
        <dbReference type="ARBA" id="ARBA00022448"/>
    </source>
</evidence>
<dbReference type="CDD" id="cd06261">
    <property type="entry name" value="TM_PBP2"/>
    <property type="match status" value="1"/>
</dbReference>
<evidence type="ECO:0000313" key="10">
    <source>
        <dbReference type="EMBL" id="NEM05870.1"/>
    </source>
</evidence>
<keyword evidence="7 8" id="KW-0472">Membrane</keyword>
<dbReference type="GO" id="GO:0022857">
    <property type="term" value="F:transmembrane transporter activity"/>
    <property type="evidence" value="ECO:0007669"/>
    <property type="project" value="InterPro"/>
</dbReference>
<protein>
    <submittedName>
        <fullName evidence="10">Amino acid ABC transporter permease</fullName>
    </submittedName>
</protein>
<dbReference type="InterPro" id="IPR035906">
    <property type="entry name" value="MetI-like_sf"/>
</dbReference>
<sequence>MFTSWGEWLPRLLEGLLTSVQLTVVSLLLGVPLGLVLALLSSSGSRPVRWAAIGLVEIGRGTPALVMLQFVYYGLPSAGLSFSAFVSAVAALSLTTAGYTSEILRGGLQAVPAGETEAAGALGMSRRDTLRFVLVPQGVRIALPSLMGFAILIFQATSLTFTISVVELLSQAYSIGAATFRYLDVLVLAGLLYLAVTIPAGWLTNGTERRLSRHL</sequence>
<evidence type="ECO:0000256" key="5">
    <source>
        <dbReference type="ARBA" id="ARBA00022970"/>
    </source>
</evidence>
<dbReference type="Gene3D" id="1.10.3720.10">
    <property type="entry name" value="MetI-like"/>
    <property type="match status" value="1"/>
</dbReference>
<evidence type="ECO:0000256" key="7">
    <source>
        <dbReference type="ARBA" id="ARBA00023136"/>
    </source>
</evidence>
<gene>
    <name evidence="10" type="ORF">GCU54_07525</name>
</gene>
<dbReference type="Pfam" id="PF00528">
    <property type="entry name" value="BPD_transp_1"/>
    <property type="match status" value="1"/>
</dbReference>
<dbReference type="Proteomes" id="UP000471126">
    <property type="component" value="Unassembled WGS sequence"/>
</dbReference>
<dbReference type="NCBIfam" id="TIGR01726">
    <property type="entry name" value="HEQRo_perm_3TM"/>
    <property type="match status" value="1"/>
</dbReference>
<keyword evidence="3" id="KW-1003">Cell membrane</keyword>
<comment type="caution">
    <text evidence="10">The sequence shown here is derived from an EMBL/GenBank/DDBJ whole genome shotgun (WGS) entry which is preliminary data.</text>
</comment>
<evidence type="ECO:0000259" key="9">
    <source>
        <dbReference type="PROSITE" id="PS50928"/>
    </source>
</evidence>
<evidence type="ECO:0000256" key="3">
    <source>
        <dbReference type="ARBA" id="ARBA00022475"/>
    </source>
</evidence>
<feature type="transmembrane region" description="Helical" evidence="8">
    <location>
        <begin position="20"/>
        <end position="40"/>
    </location>
</feature>
<keyword evidence="4 8" id="KW-0812">Transmembrane</keyword>
<feature type="transmembrane region" description="Helical" evidence="8">
    <location>
        <begin position="185"/>
        <end position="204"/>
    </location>
</feature>
<dbReference type="PROSITE" id="PS50928">
    <property type="entry name" value="ABC_TM1"/>
    <property type="match status" value="1"/>
</dbReference>
<dbReference type="InterPro" id="IPR000515">
    <property type="entry name" value="MetI-like"/>
</dbReference>
<reference evidence="10 11" key="1">
    <citation type="submission" date="2019-12" db="EMBL/GenBank/DDBJ databases">
        <title>WGS of CPCC 203550 I12A-02606.</title>
        <authorList>
            <person name="Jiang Z."/>
        </authorList>
    </citation>
    <scope>NUCLEOTIDE SEQUENCE [LARGE SCALE GENOMIC DNA]</scope>
    <source>
        <strain evidence="10 11">I12A-02606</strain>
    </source>
</reference>
<dbReference type="AlphaFoldDB" id="A0A6P0GF55"/>
<accession>A0A6P0GF55</accession>
<feature type="transmembrane region" description="Helical" evidence="8">
    <location>
        <begin position="78"/>
        <end position="99"/>
    </location>
</feature>